<evidence type="ECO:0000313" key="2">
    <source>
        <dbReference type="EMBL" id="MPM12661.1"/>
    </source>
</evidence>
<proteinExistence type="predicted"/>
<organism evidence="2">
    <name type="scientific">bioreactor metagenome</name>
    <dbReference type="NCBI Taxonomy" id="1076179"/>
    <lineage>
        <taxon>unclassified sequences</taxon>
        <taxon>metagenomes</taxon>
        <taxon>ecological metagenomes</taxon>
    </lineage>
</organism>
<accession>A0A644XA23</accession>
<dbReference type="AlphaFoldDB" id="A0A644XA23"/>
<gene>
    <name evidence="2" type="ORF">SDC9_59015</name>
</gene>
<name>A0A644XA23_9ZZZZ</name>
<reference evidence="2" key="1">
    <citation type="submission" date="2019-08" db="EMBL/GenBank/DDBJ databases">
        <authorList>
            <person name="Kucharzyk K."/>
            <person name="Murdoch R.W."/>
            <person name="Higgins S."/>
            <person name="Loffler F."/>
        </authorList>
    </citation>
    <scope>NUCLEOTIDE SEQUENCE</scope>
</reference>
<evidence type="ECO:0000259" key="1">
    <source>
        <dbReference type="Pfam" id="PF03235"/>
    </source>
</evidence>
<dbReference type="EMBL" id="VSSQ01002005">
    <property type="protein sequence ID" value="MPM12661.1"/>
    <property type="molecule type" value="Genomic_DNA"/>
</dbReference>
<comment type="caution">
    <text evidence="2">The sequence shown here is derived from an EMBL/GenBank/DDBJ whole genome shotgun (WGS) entry which is preliminary data.</text>
</comment>
<dbReference type="Pfam" id="PF03235">
    <property type="entry name" value="GmrSD_N"/>
    <property type="match status" value="1"/>
</dbReference>
<sequence>MNNIEHISGKRLTFYELIKEYHIQIPIIQRDYAQGRVTAHEIRDSFLDALLAYLEENKKHRDLDFVYGNQSNEAIDDETKFIPLDGQQRLTTLFLLHWYLAVKDGKIDELRKHLLFSKQGESQKSKFSYETRTSSREFCDSLLLADVDLQKLLEPDKDKSNSLSKTIKDNSWYFLSWETDPTIQSMLIMLDAIHSKFKGTNGYFQRLVSLDNPVITFQFLDLKEFNLTDDLYIKMNARGIPLSPYENFKAKFEQHLKKSDFNAKHSYTLTFDGKPNQVDVKTYFSHKIDTDWANLFWNHTLTDKKKFDKLIMNFIRAIVVNNYAADSGNAEFIKYLIDKRNEDISFQQYLKNACLNEKTVIDLITILDLIKNGNQKVKNYLPDIFHYNEAKQFDVVVNHTFDQAGYVERIKLHAYCQYLIKWKTDTGFEDIEGLQNWMRVIYNLTENTAPYNNEKEYSKSIQGINLLIQQSNGILKSIATLDKISGFDEIQFKEEKIKAHLILKQNKWDELLYTAEKHGYFKGQIGFILFLSGIEEYFNTNNHCDWSDIQDNTFKEQFVKYRDIALKIFSDKGLNTFPDFVWERALLAKGDYLITEGSNQSFLINFDRDISWKRFLKRDKNHSLHSDIIKQFFNELDASNLASSLETIKNSYAGTDWRNRFIQTPGLYDYLGAKRYVRKNSSHGFVLFSGERMSGAHAELYSYSYFLDNLEGKEFSPFASKANYYFAAGDDRDERPCAYIDNWQFNDNKYAIDILYSYNQNKFKLRFFFRETGNYSTDLISVLSKHGFSVLNESYVLYLEESEVMKKLNDLGASLKGLPL</sequence>
<protein>
    <recommendedName>
        <fullName evidence="1">GmrSD restriction endonucleases N-terminal domain-containing protein</fullName>
    </recommendedName>
</protein>
<dbReference type="InterPro" id="IPR004919">
    <property type="entry name" value="GmrSD_N"/>
</dbReference>
<feature type="domain" description="GmrSD restriction endonucleases N-terminal" evidence="1">
    <location>
        <begin position="16"/>
        <end position="252"/>
    </location>
</feature>